<organism evidence="1 2">
    <name type="scientific">Irpex rosettiformis</name>
    <dbReference type="NCBI Taxonomy" id="378272"/>
    <lineage>
        <taxon>Eukaryota</taxon>
        <taxon>Fungi</taxon>
        <taxon>Dikarya</taxon>
        <taxon>Basidiomycota</taxon>
        <taxon>Agaricomycotina</taxon>
        <taxon>Agaricomycetes</taxon>
        <taxon>Polyporales</taxon>
        <taxon>Irpicaceae</taxon>
        <taxon>Irpex</taxon>
    </lineage>
</organism>
<protein>
    <submittedName>
        <fullName evidence="1">Uncharacterized protein</fullName>
    </submittedName>
</protein>
<proteinExistence type="predicted"/>
<evidence type="ECO:0000313" key="2">
    <source>
        <dbReference type="Proteomes" id="UP001055072"/>
    </source>
</evidence>
<keyword evidence="2" id="KW-1185">Reference proteome</keyword>
<dbReference type="Proteomes" id="UP001055072">
    <property type="component" value="Unassembled WGS sequence"/>
</dbReference>
<dbReference type="EMBL" id="MU274900">
    <property type="protein sequence ID" value="KAI0094315.1"/>
    <property type="molecule type" value="Genomic_DNA"/>
</dbReference>
<evidence type="ECO:0000313" key="1">
    <source>
        <dbReference type="EMBL" id="KAI0094315.1"/>
    </source>
</evidence>
<gene>
    <name evidence="1" type="ORF">BDY19DRAFT_901531</name>
</gene>
<name>A0ACB8UKW5_9APHY</name>
<comment type="caution">
    <text evidence="1">The sequence shown here is derived from an EMBL/GenBank/DDBJ whole genome shotgun (WGS) entry which is preliminary data.</text>
</comment>
<sequence length="103" mass="11573">MAIIPNKQLSLFTTKTETRFQTFPISSLGPNEVVIRNIVVESNPKDWKAPHWIPNYSGVEWNDVTGYVVKVGYGVTEYEPGGERIAAFTRMGAWPVSRKVLSC</sequence>
<reference evidence="1" key="1">
    <citation type="journal article" date="2021" name="Environ. Microbiol.">
        <title>Gene family expansions and transcriptome signatures uncover fungal adaptations to wood decay.</title>
        <authorList>
            <person name="Hage H."/>
            <person name="Miyauchi S."/>
            <person name="Viragh M."/>
            <person name="Drula E."/>
            <person name="Min B."/>
            <person name="Chaduli D."/>
            <person name="Navarro D."/>
            <person name="Favel A."/>
            <person name="Norest M."/>
            <person name="Lesage-Meessen L."/>
            <person name="Balint B."/>
            <person name="Merenyi Z."/>
            <person name="de Eugenio L."/>
            <person name="Morin E."/>
            <person name="Martinez A.T."/>
            <person name="Baldrian P."/>
            <person name="Stursova M."/>
            <person name="Martinez M.J."/>
            <person name="Novotny C."/>
            <person name="Magnuson J.K."/>
            <person name="Spatafora J.W."/>
            <person name="Maurice S."/>
            <person name="Pangilinan J."/>
            <person name="Andreopoulos W."/>
            <person name="LaButti K."/>
            <person name="Hundley H."/>
            <person name="Na H."/>
            <person name="Kuo A."/>
            <person name="Barry K."/>
            <person name="Lipzen A."/>
            <person name="Henrissat B."/>
            <person name="Riley R."/>
            <person name="Ahrendt S."/>
            <person name="Nagy L.G."/>
            <person name="Grigoriev I.V."/>
            <person name="Martin F."/>
            <person name="Rosso M.N."/>
        </authorList>
    </citation>
    <scope>NUCLEOTIDE SEQUENCE</scope>
    <source>
        <strain evidence="1">CBS 384.51</strain>
    </source>
</reference>
<accession>A0ACB8UKW5</accession>